<evidence type="ECO:0000313" key="3">
    <source>
        <dbReference type="Proteomes" id="UP000800235"/>
    </source>
</evidence>
<comment type="caution">
    <text evidence="2">The sequence shown here is derived from an EMBL/GenBank/DDBJ whole genome shotgun (WGS) entry which is preliminary data.</text>
</comment>
<protein>
    <submittedName>
        <fullName evidence="2">Uncharacterized protein</fullName>
    </submittedName>
</protein>
<dbReference type="AlphaFoldDB" id="A0A9P4TWE3"/>
<feature type="region of interest" description="Disordered" evidence="1">
    <location>
        <begin position="89"/>
        <end position="112"/>
    </location>
</feature>
<gene>
    <name evidence="2" type="ORF">EJ08DRAFT_699293</name>
</gene>
<name>A0A9P4TWE3_9PEZI</name>
<accession>A0A9P4TWE3</accession>
<evidence type="ECO:0000313" key="2">
    <source>
        <dbReference type="EMBL" id="KAF2428108.1"/>
    </source>
</evidence>
<dbReference type="Proteomes" id="UP000800235">
    <property type="component" value="Unassembled WGS sequence"/>
</dbReference>
<sequence length="430" mass="47708">MDQSNEQPVSEPPTNRMLHYQEFMERFLGISPNTPLADVRPTAIVAAGRVPGGPYASILAHAAEEARKLTPNNLSCLDGNSRAVIVRMPPSGPSKHGASQPFGQKHNPSQARPHAQLQPVIPRPVIGPSLITVSCARLPSDNRDHVPSYIAPESLRKILELTIIRRNLPPRLIHRAFQPVNSGHATSGGNYRVDVSNWEFRKQDEGHTLIVGELLRGAKDLGFISSQIMQTGPPPVIRMVFTTQRGAQMFLDALLVKGNHPRISEYDLTAEFRLAGLNRQIVYQHPAEQYSSGPMMNDQYPRVTSFQSSVDAMVDSYRPSGKLREKPQPARPARREHPAESLREFEYGRLSPAPCEPPMMQGPLSSPRRQDSVGVPNRPQIAVKKENMPPNSGLSLKREALSEGEIEQGQLPKRAKRMCAADFLDMDHMP</sequence>
<organism evidence="2 3">
    <name type="scientific">Tothia fuscella</name>
    <dbReference type="NCBI Taxonomy" id="1048955"/>
    <lineage>
        <taxon>Eukaryota</taxon>
        <taxon>Fungi</taxon>
        <taxon>Dikarya</taxon>
        <taxon>Ascomycota</taxon>
        <taxon>Pezizomycotina</taxon>
        <taxon>Dothideomycetes</taxon>
        <taxon>Pleosporomycetidae</taxon>
        <taxon>Venturiales</taxon>
        <taxon>Cylindrosympodiaceae</taxon>
        <taxon>Tothia</taxon>
    </lineage>
</organism>
<dbReference type="EMBL" id="MU007056">
    <property type="protein sequence ID" value="KAF2428108.1"/>
    <property type="molecule type" value="Genomic_DNA"/>
</dbReference>
<feature type="region of interest" description="Disordered" evidence="1">
    <location>
        <begin position="318"/>
        <end position="415"/>
    </location>
</feature>
<evidence type="ECO:0000256" key="1">
    <source>
        <dbReference type="SAM" id="MobiDB-lite"/>
    </source>
</evidence>
<reference evidence="2" key="1">
    <citation type="journal article" date="2020" name="Stud. Mycol.">
        <title>101 Dothideomycetes genomes: a test case for predicting lifestyles and emergence of pathogens.</title>
        <authorList>
            <person name="Haridas S."/>
            <person name="Albert R."/>
            <person name="Binder M."/>
            <person name="Bloem J."/>
            <person name="Labutti K."/>
            <person name="Salamov A."/>
            <person name="Andreopoulos B."/>
            <person name="Baker S."/>
            <person name="Barry K."/>
            <person name="Bills G."/>
            <person name="Bluhm B."/>
            <person name="Cannon C."/>
            <person name="Castanera R."/>
            <person name="Culley D."/>
            <person name="Daum C."/>
            <person name="Ezra D."/>
            <person name="Gonzalez J."/>
            <person name="Henrissat B."/>
            <person name="Kuo A."/>
            <person name="Liang C."/>
            <person name="Lipzen A."/>
            <person name="Lutzoni F."/>
            <person name="Magnuson J."/>
            <person name="Mondo S."/>
            <person name="Nolan M."/>
            <person name="Ohm R."/>
            <person name="Pangilinan J."/>
            <person name="Park H.-J."/>
            <person name="Ramirez L."/>
            <person name="Alfaro M."/>
            <person name="Sun H."/>
            <person name="Tritt A."/>
            <person name="Yoshinaga Y."/>
            <person name="Zwiers L.-H."/>
            <person name="Turgeon B."/>
            <person name="Goodwin S."/>
            <person name="Spatafora J."/>
            <person name="Crous P."/>
            <person name="Grigoriev I."/>
        </authorList>
    </citation>
    <scope>NUCLEOTIDE SEQUENCE</scope>
    <source>
        <strain evidence="2">CBS 130266</strain>
    </source>
</reference>
<keyword evidence="3" id="KW-1185">Reference proteome</keyword>
<proteinExistence type="predicted"/>
<feature type="compositionally biased region" description="Basic and acidic residues" evidence="1">
    <location>
        <begin position="322"/>
        <end position="347"/>
    </location>
</feature>